<dbReference type="Gene3D" id="3.40.50.150">
    <property type="entry name" value="Vaccinia Virus protein VP39"/>
    <property type="match status" value="1"/>
</dbReference>
<feature type="coiled-coil region" evidence="1">
    <location>
        <begin position="34"/>
        <end position="82"/>
    </location>
</feature>
<keyword evidence="2" id="KW-0489">Methyltransferase</keyword>
<reference evidence="3" key="1">
    <citation type="submission" date="2016-10" db="EMBL/GenBank/DDBJ databases">
        <authorList>
            <person name="Varghese N."/>
            <person name="Submissions S."/>
        </authorList>
    </citation>
    <scope>NUCLEOTIDE SEQUENCE [LARGE SCALE GENOMIC DNA]</scope>
    <source>
        <strain evidence="3">DSM 45413</strain>
    </source>
</reference>
<evidence type="ECO:0000313" key="2">
    <source>
        <dbReference type="EMBL" id="SEO70759.1"/>
    </source>
</evidence>
<proteinExistence type="predicted"/>
<keyword evidence="2" id="KW-0808">Transferase</keyword>
<protein>
    <submittedName>
        <fullName evidence="2">Macrocin-O-methyltransferase (TylF)</fullName>
    </submittedName>
</protein>
<evidence type="ECO:0000313" key="3">
    <source>
        <dbReference type="Proteomes" id="UP000198960"/>
    </source>
</evidence>
<dbReference type="GO" id="GO:0008168">
    <property type="term" value="F:methyltransferase activity"/>
    <property type="evidence" value="ECO:0007669"/>
    <property type="project" value="UniProtKB-KW"/>
</dbReference>
<dbReference type="InterPro" id="IPR008884">
    <property type="entry name" value="TylF_MeTrfase"/>
</dbReference>
<dbReference type="STRING" id="673521.SAMN05660991_01389"/>
<sequence length="294" mass="32781">MIDRARTAVRGKLVRAAREAAREAVQEARPEETRALLRQLVGLAEAERQRAEQRAEALGRQVEDLRAEVLRAQQAIAGYEHRHRRDIGFAGDVLALEETTRFVLEQMPGLPRYPDPHDTLRHGLRLVGELPGLVLEFGVGSGGTLRVIAEECPGRPVVGFDVFSGLPETWRSDFPVGAFAQEALPEVPGAELVVGLFEDTLPGFLAEHEGPVAFLHLDADLYSSTKTVLDLLGDRLVPGTIVVFDEYFNYPGWQDHEHRAWGEFVERTGVTYRWEAYSLDHEQLVATVLTTPWG</sequence>
<dbReference type="InterPro" id="IPR029063">
    <property type="entry name" value="SAM-dependent_MTases_sf"/>
</dbReference>
<organism evidence="2 3">
    <name type="scientific">Trujillonella endophytica</name>
    <dbReference type="NCBI Taxonomy" id="673521"/>
    <lineage>
        <taxon>Bacteria</taxon>
        <taxon>Bacillati</taxon>
        <taxon>Actinomycetota</taxon>
        <taxon>Actinomycetes</taxon>
        <taxon>Geodermatophilales</taxon>
        <taxon>Geodermatophilaceae</taxon>
        <taxon>Trujillonella</taxon>
    </lineage>
</organism>
<dbReference type="Proteomes" id="UP000198960">
    <property type="component" value="Unassembled WGS sequence"/>
</dbReference>
<evidence type="ECO:0000256" key="1">
    <source>
        <dbReference type="SAM" id="Coils"/>
    </source>
</evidence>
<gene>
    <name evidence="2" type="ORF">SAMN05660991_01389</name>
</gene>
<dbReference type="SUPFAM" id="SSF53335">
    <property type="entry name" value="S-adenosyl-L-methionine-dependent methyltransferases"/>
    <property type="match status" value="1"/>
</dbReference>
<name>A0A1H8RVT7_9ACTN</name>
<dbReference type="Pfam" id="PF05711">
    <property type="entry name" value="TylF"/>
    <property type="match status" value="1"/>
</dbReference>
<dbReference type="PANTHER" id="PTHR40036">
    <property type="entry name" value="MACROCIN O-METHYLTRANSFERASE"/>
    <property type="match status" value="1"/>
</dbReference>
<dbReference type="OrthoDB" id="7056009at2"/>
<keyword evidence="1" id="KW-0175">Coiled coil</keyword>
<dbReference type="AlphaFoldDB" id="A0A1H8RVT7"/>
<dbReference type="PANTHER" id="PTHR40036:SF1">
    <property type="entry name" value="MACROCIN O-METHYLTRANSFERASE"/>
    <property type="match status" value="1"/>
</dbReference>
<dbReference type="GO" id="GO:0032259">
    <property type="term" value="P:methylation"/>
    <property type="evidence" value="ECO:0007669"/>
    <property type="project" value="UniProtKB-KW"/>
</dbReference>
<accession>A0A1H8RVT7</accession>
<dbReference type="EMBL" id="FOEE01000003">
    <property type="protein sequence ID" value="SEO70759.1"/>
    <property type="molecule type" value="Genomic_DNA"/>
</dbReference>
<keyword evidence="3" id="KW-1185">Reference proteome</keyword>